<dbReference type="PRINTS" id="PR00982">
    <property type="entry name" value="TRNASYNTHLYS"/>
</dbReference>
<dbReference type="Pfam" id="PF00152">
    <property type="entry name" value="tRNA-synt_2"/>
    <property type="match status" value="1"/>
</dbReference>
<name>A0AAV3U342_9ALTE</name>
<dbReference type="InterPro" id="IPR018149">
    <property type="entry name" value="Lys-tRNA-synth_II_C"/>
</dbReference>
<dbReference type="InterPro" id="IPR045864">
    <property type="entry name" value="aa-tRNA-synth_II/BPL/LPL"/>
</dbReference>
<gene>
    <name evidence="5" type="primary">epmA</name>
    <name evidence="5" type="ORF">GCM10025791_22000</name>
</gene>
<comment type="caution">
    <text evidence="5">The sequence shown here is derived from an EMBL/GenBank/DDBJ whole genome shotgun (WGS) entry which is preliminary data.</text>
</comment>
<dbReference type="GO" id="GO:0005524">
    <property type="term" value="F:ATP binding"/>
    <property type="evidence" value="ECO:0007669"/>
    <property type="project" value="UniProtKB-KW"/>
</dbReference>
<evidence type="ECO:0000313" key="5">
    <source>
        <dbReference type="EMBL" id="GAA4942965.1"/>
    </source>
</evidence>
<dbReference type="InterPro" id="IPR006195">
    <property type="entry name" value="aa-tRNA-synth_II"/>
</dbReference>
<evidence type="ECO:0000313" key="6">
    <source>
        <dbReference type="Proteomes" id="UP001409585"/>
    </source>
</evidence>
<evidence type="ECO:0000256" key="3">
    <source>
        <dbReference type="ARBA" id="ARBA00022840"/>
    </source>
</evidence>
<dbReference type="EMBL" id="BAABLX010000016">
    <property type="protein sequence ID" value="GAA4942965.1"/>
    <property type="molecule type" value="Genomic_DNA"/>
</dbReference>
<reference evidence="6" key="1">
    <citation type="journal article" date="2019" name="Int. J. Syst. Evol. Microbiol.">
        <title>The Global Catalogue of Microorganisms (GCM) 10K type strain sequencing project: providing services to taxonomists for standard genome sequencing and annotation.</title>
        <authorList>
            <consortium name="The Broad Institute Genomics Platform"/>
            <consortium name="The Broad Institute Genome Sequencing Center for Infectious Disease"/>
            <person name="Wu L."/>
            <person name="Ma J."/>
        </authorList>
    </citation>
    <scope>NUCLEOTIDE SEQUENCE [LARGE SCALE GENOMIC DNA]</scope>
    <source>
        <strain evidence="6">JCM 19134</strain>
    </source>
</reference>
<dbReference type="AlphaFoldDB" id="A0AAV3U342"/>
<evidence type="ECO:0000256" key="1">
    <source>
        <dbReference type="ARBA" id="ARBA00022598"/>
    </source>
</evidence>
<keyword evidence="3" id="KW-0067">ATP-binding</keyword>
<dbReference type="PANTHER" id="PTHR42918:SF6">
    <property type="entry name" value="ELONGATION FACTOR P--(R)-BETA-LYSINE LIGASE"/>
    <property type="match status" value="1"/>
</dbReference>
<dbReference type="NCBIfam" id="NF006828">
    <property type="entry name" value="PRK09350.1"/>
    <property type="match status" value="1"/>
</dbReference>
<dbReference type="GO" id="GO:0004824">
    <property type="term" value="F:lysine-tRNA ligase activity"/>
    <property type="evidence" value="ECO:0007669"/>
    <property type="project" value="InterPro"/>
</dbReference>
<evidence type="ECO:0000259" key="4">
    <source>
        <dbReference type="PROSITE" id="PS50862"/>
    </source>
</evidence>
<accession>A0AAV3U342</accession>
<evidence type="ECO:0000256" key="2">
    <source>
        <dbReference type="ARBA" id="ARBA00022741"/>
    </source>
</evidence>
<proteinExistence type="predicted"/>
<dbReference type="PROSITE" id="PS50862">
    <property type="entry name" value="AA_TRNA_LIGASE_II"/>
    <property type="match status" value="1"/>
</dbReference>
<keyword evidence="5" id="KW-0251">Elongation factor</keyword>
<dbReference type="Gene3D" id="3.30.930.10">
    <property type="entry name" value="Bira Bifunctional Protein, Domain 2"/>
    <property type="match status" value="1"/>
</dbReference>
<dbReference type="RefSeq" id="WP_345421603.1">
    <property type="nucleotide sequence ID" value="NZ_AP031496.1"/>
</dbReference>
<dbReference type="GO" id="GO:0003746">
    <property type="term" value="F:translation elongation factor activity"/>
    <property type="evidence" value="ECO:0007669"/>
    <property type="project" value="UniProtKB-KW"/>
</dbReference>
<dbReference type="SUPFAM" id="SSF55681">
    <property type="entry name" value="Class II aaRS and biotin synthetases"/>
    <property type="match status" value="1"/>
</dbReference>
<sequence length="320" mass="35448">MTDSAGWQPSASLVALRTRAQTLHTIRQFFTSRHLLEIDVPVLASHSVTDPSITAIQATVNNQTGFLQTSPEYFLKRLIAAGYGSVFYLGKAFRDQEYGRRHQPEFTMLEWYQLGFDDVQLMQQTLALMAELLPGKPQRTVSYQALFEAEFGANPHTIDDAALAQLGQARCAVSFDQADRNTWLDLLFSHCLEPKLQDVVVVCDYPASQGALARLGENPQGHRVAKRFEVFVDGLEIGNGYWELSDADELAQRFAADQELRRERGDFVPAVDPQLMAAQRHGLPDCAGIAMGVDRIIMAKLGASSLADTLAFATHFSAEP</sequence>
<keyword evidence="5" id="KW-0648">Protein biosynthesis</keyword>
<dbReference type="GO" id="GO:0000049">
    <property type="term" value="F:tRNA binding"/>
    <property type="evidence" value="ECO:0007669"/>
    <property type="project" value="TreeGrafter"/>
</dbReference>
<dbReference type="GO" id="GO:0006430">
    <property type="term" value="P:lysyl-tRNA aminoacylation"/>
    <property type="evidence" value="ECO:0007669"/>
    <property type="project" value="InterPro"/>
</dbReference>
<dbReference type="PANTHER" id="PTHR42918">
    <property type="entry name" value="LYSYL-TRNA SYNTHETASE"/>
    <property type="match status" value="1"/>
</dbReference>
<dbReference type="InterPro" id="IPR004525">
    <property type="entry name" value="EpmA"/>
</dbReference>
<dbReference type="NCBIfam" id="TIGR00462">
    <property type="entry name" value="genX"/>
    <property type="match status" value="1"/>
</dbReference>
<dbReference type="Proteomes" id="UP001409585">
    <property type="component" value="Unassembled WGS sequence"/>
</dbReference>
<feature type="domain" description="Aminoacyl-transfer RNA synthetases class-II family profile" evidence="4">
    <location>
        <begin position="26"/>
        <end position="320"/>
    </location>
</feature>
<organism evidence="5 6">
    <name type="scientific">Halioxenophilus aromaticivorans</name>
    <dbReference type="NCBI Taxonomy" id="1306992"/>
    <lineage>
        <taxon>Bacteria</taxon>
        <taxon>Pseudomonadati</taxon>
        <taxon>Pseudomonadota</taxon>
        <taxon>Gammaproteobacteria</taxon>
        <taxon>Alteromonadales</taxon>
        <taxon>Alteromonadaceae</taxon>
        <taxon>Halioxenophilus</taxon>
    </lineage>
</organism>
<keyword evidence="2" id="KW-0547">Nucleotide-binding</keyword>
<dbReference type="GO" id="GO:0005829">
    <property type="term" value="C:cytosol"/>
    <property type="evidence" value="ECO:0007669"/>
    <property type="project" value="TreeGrafter"/>
</dbReference>
<dbReference type="InterPro" id="IPR004364">
    <property type="entry name" value="Aa-tRNA-synt_II"/>
</dbReference>
<keyword evidence="6" id="KW-1185">Reference proteome</keyword>
<protein>
    <submittedName>
        <fullName evidence="5">Elongation factor P--(R)-beta-lysine ligase</fullName>
    </submittedName>
</protein>
<keyword evidence="1 5" id="KW-0436">Ligase</keyword>